<dbReference type="InterPro" id="IPR006517">
    <property type="entry name" value="Phage_terminase_lsu-like_C"/>
</dbReference>
<dbReference type="NCBIfam" id="TIGR01630">
    <property type="entry name" value="psiM2_ORF9"/>
    <property type="match status" value="1"/>
</dbReference>
<evidence type="ECO:0000313" key="1">
    <source>
        <dbReference type="EMBL" id="OQD46128.1"/>
    </source>
</evidence>
<sequence>MIIKKFSRREYELRAKEIIARMKQETTPFKDNSEKAKKERIERAKKDRLWFFVTYFPHYFSKPFGDFHREWNTLADVADEPVFIAAPREHTKSTFFTLGVPVHDICAGKRHFILIISDTEDLAADFSQFIQLELEENERIKQDFGDLTNQGNWESKDFITKNGIRVKARGRGQRVRGLRNRQYRVDRIVIDDLENDKNVKNPRLIKEGIDWLLEAVINTLAEGGSMTMIGTLLSKKSVLAQMIAMKEEVPVTNLNPHKDKGVGENPRFISRLYKALGDDGKPLWPGGWTKERLTQKRKLIGSIRFNKEYQNDPKDDEGLFREEWIRYYHPEEVIGKTLRKYAAIDPSMESGASSDYKAIITIGIDLEGIIYVLDAFIRRCSVDTMARVGYSRYEEYNPLVMSMEENALGEFANSPFLLVSRDKKYQLPLKGIKQTISKEARIGRISPHVERGLVRFRKGQGDQDLLIEQLIYFPSSAVNDDGPDALEGAIDLAEKGSGVIEYQSTGKRRPSMGREMARFTA</sequence>
<organism evidence="1 2">
    <name type="scientific">Candidatus Brocadia sapporoensis</name>
    <dbReference type="NCBI Taxonomy" id="392547"/>
    <lineage>
        <taxon>Bacteria</taxon>
        <taxon>Pseudomonadati</taxon>
        <taxon>Planctomycetota</taxon>
        <taxon>Candidatus Brocadiia</taxon>
        <taxon>Candidatus Brocadiales</taxon>
        <taxon>Candidatus Brocadiaceae</taxon>
        <taxon>Candidatus Brocadia</taxon>
    </lineage>
</organism>
<dbReference type="RefSeq" id="WP_070066672.1">
    <property type="nucleotide sequence ID" value="NZ_MJUW02000056.1"/>
</dbReference>
<dbReference type="Gene3D" id="3.40.50.300">
    <property type="entry name" value="P-loop containing nucleotide triphosphate hydrolases"/>
    <property type="match status" value="1"/>
</dbReference>
<dbReference type="EMBL" id="MJUW02000056">
    <property type="protein sequence ID" value="OQD46128.1"/>
    <property type="molecule type" value="Genomic_DNA"/>
</dbReference>
<reference evidence="1 2" key="1">
    <citation type="journal article" date="2016" name="Genome Announc.">
        <title>Draft Genome Sequence of the Anaerobic Ammonium-Oxidizing Bacterium 'Candidatus Brocadia sp. 40'.</title>
        <authorList>
            <person name="Ali M."/>
            <person name="Haroon M.F."/>
            <person name="Narita Y."/>
            <person name="Zhang L."/>
            <person name="Rangel Shaw D."/>
            <person name="Okabe S."/>
            <person name="Saikaly P.E."/>
        </authorList>
    </citation>
    <scope>NUCLEOTIDE SEQUENCE [LARGE SCALE GENOMIC DNA]</scope>
    <source>
        <strain evidence="1 2">40</strain>
    </source>
</reference>
<comment type="caution">
    <text evidence="1">The sequence shown here is derived from an EMBL/GenBank/DDBJ whole genome shotgun (WGS) entry which is preliminary data.</text>
</comment>
<keyword evidence="2" id="KW-1185">Reference proteome</keyword>
<name>A0A1V6M150_9BACT</name>
<dbReference type="AlphaFoldDB" id="A0A1V6M150"/>
<gene>
    <name evidence="1" type="ORF">BIY37_04725</name>
</gene>
<proteinExistence type="predicted"/>
<evidence type="ECO:0008006" key="3">
    <source>
        <dbReference type="Google" id="ProtNLM"/>
    </source>
</evidence>
<accession>A0A1V6M150</accession>
<dbReference type="InterPro" id="IPR027417">
    <property type="entry name" value="P-loop_NTPase"/>
</dbReference>
<dbReference type="Proteomes" id="UP000242219">
    <property type="component" value="Unassembled WGS sequence"/>
</dbReference>
<evidence type="ECO:0000313" key="2">
    <source>
        <dbReference type="Proteomes" id="UP000242219"/>
    </source>
</evidence>
<protein>
    <recommendedName>
        <fullName evidence="3">Terminase large subunit gp17-like C-terminal domain-containing protein</fullName>
    </recommendedName>
</protein>